<organism evidence="1 2">
    <name type="scientific">Anaerovorax odorimutans</name>
    <dbReference type="NCBI Taxonomy" id="109327"/>
    <lineage>
        <taxon>Bacteria</taxon>
        <taxon>Bacillati</taxon>
        <taxon>Bacillota</taxon>
        <taxon>Clostridia</taxon>
        <taxon>Peptostreptococcales</taxon>
        <taxon>Anaerovoracaceae</taxon>
        <taxon>Anaerovorax</taxon>
    </lineage>
</organism>
<evidence type="ECO:0000313" key="1">
    <source>
        <dbReference type="EMBL" id="MCQ4638617.1"/>
    </source>
</evidence>
<protein>
    <submittedName>
        <fullName evidence="1">DUF2815 family protein</fullName>
    </submittedName>
</protein>
<dbReference type="Gene3D" id="2.40.50.140">
    <property type="entry name" value="Nucleic acid-binding proteins"/>
    <property type="match status" value="1"/>
</dbReference>
<keyword evidence="2" id="KW-1185">Reference proteome</keyword>
<dbReference type="InterPro" id="IPR012340">
    <property type="entry name" value="NA-bd_OB-fold"/>
</dbReference>
<dbReference type="EMBL" id="JANFXK010000055">
    <property type="protein sequence ID" value="MCQ4638617.1"/>
    <property type="molecule type" value="Genomic_DNA"/>
</dbReference>
<reference evidence="1 2" key="1">
    <citation type="submission" date="2022-06" db="EMBL/GenBank/DDBJ databases">
        <title>Isolation of gut microbiota from human fecal samples.</title>
        <authorList>
            <person name="Pamer E.G."/>
            <person name="Barat B."/>
            <person name="Waligurski E."/>
            <person name="Medina S."/>
            <person name="Paddock L."/>
            <person name="Mostad J."/>
        </authorList>
    </citation>
    <scope>NUCLEOTIDE SEQUENCE [LARGE SCALE GENOMIC DNA]</scope>
    <source>
        <strain evidence="1 2">SL.3.17</strain>
    </source>
</reference>
<feature type="non-terminal residue" evidence="1">
    <location>
        <position position="42"/>
    </location>
</feature>
<evidence type="ECO:0000313" key="2">
    <source>
        <dbReference type="Proteomes" id="UP001524502"/>
    </source>
</evidence>
<dbReference type="Pfam" id="PF10991">
    <property type="entry name" value="Enc34_ssDNA-bd"/>
    <property type="match status" value="1"/>
</dbReference>
<dbReference type="Proteomes" id="UP001524502">
    <property type="component" value="Unassembled WGS sequence"/>
</dbReference>
<comment type="caution">
    <text evidence="1">The sequence shown here is derived from an EMBL/GenBank/DDBJ whole genome shotgun (WGS) entry which is preliminary data.</text>
</comment>
<accession>A0ABT1RTS6</accession>
<proteinExistence type="predicted"/>
<gene>
    <name evidence="1" type="ORF">NE619_17955</name>
</gene>
<dbReference type="InterPro" id="IPR022595">
    <property type="entry name" value="Enc34_ssDNA-bd"/>
</dbReference>
<name>A0ABT1RTS6_9FIRM</name>
<dbReference type="RefSeq" id="WP_256133825.1">
    <property type="nucleotide sequence ID" value="NZ_JANFXK010000055.1"/>
</dbReference>
<sequence length="42" mass="4763">MAELKPTKVVTDKVRLSYVHLFTPYAHNSGQEPKYSCTILVP</sequence>